<dbReference type="AlphaFoldDB" id="A0A931M152"/>
<dbReference type="PANTHER" id="PTHR10264:SF83">
    <property type="entry name" value="BLL5629 PROTEIN"/>
    <property type="match status" value="1"/>
</dbReference>
<protein>
    <recommendedName>
        <fullName evidence="2">Band 7 domain-containing protein</fullName>
    </recommendedName>
</protein>
<dbReference type="SUPFAM" id="SSF117892">
    <property type="entry name" value="Band 7/SPFH domain"/>
    <property type="match status" value="1"/>
</dbReference>
<dbReference type="GO" id="GO:0005886">
    <property type="term" value="C:plasma membrane"/>
    <property type="evidence" value="ECO:0007669"/>
    <property type="project" value="InterPro"/>
</dbReference>
<dbReference type="Gene3D" id="3.30.479.30">
    <property type="entry name" value="Band 7 domain"/>
    <property type="match status" value="1"/>
</dbReference>
<comment type="caution">
    <text evidence="3">The sequence shown here is derived from an EMBL/GenBank/DDBJ whole genome shotgun (WGS) entry which is preliminary data.</text>
</comment>
<evidence type="ECO:0000256" key="1">
    <source>
        <dbReference type="ARBA" id="ARBA00008164"/>
    </source>
</evidence>
<name>A0A931M152_FIMGI</name>
<dbReference type="EMBL" id="JACOSL010000047">
    <property type="protein sequence ID" value="MBI1757016.1"/>
    <property type="molecule type" value="Genomic_DNA"/>
</dbReference>
<gene>
    <name evidence="3" type="ORF">HYR64_07915</name>
</gene>
<evidence type="ECO:0000313" key="3">
    <source>
        <dbReference type="EMBL" id="MBI1757016.1"/>
    </source>
</evidence>
<dbReference type="Proteomes" id="UP000727962">
    <property type="component" value="Unassembled WGS sequence"/>
</dbReference>
<accession>A0A931M152</accession>
<comment type="similarity">
    <text evidence="1">Belongs to the band 7/mec-2 family.</text>
</comment>
<sequence length="244" mass="26355">MGLLTTSTIFEGYAGLHFHRGRILEVLPTGRHRFLGFGHQVVNLDTRPTTAVVGGQEITTLDGASLKISLVVNHQIEDPALFYRSGQELGLRGVGSSFVVSVRVHQLVQIGTRDWVMTRAFNDVFDQRASLAKDIQPLITSAAADFGVKIIALDLLDLVVVGGLRTAIADSLKARIEGEAALTRARNEAATMRSLLNTARLVRQHPGLLELRILSSGQKPRVTFVVGSGDRVDKSGAAAEPVEE</sequence>
<evidence type="ECO:0000313" key="4">
    <source>
        <dbReference type="Proteomes" id="UP000727962"/>
    </source>
</evidence>
<evidence type="ECO:0000259" key="2">
    <source>
        <dbReference type="Pfam" id="PF01145"/>
    </source>
</evidence>
<dbReference type="InterPro" id="IPR043202">
    <property type="entry name" value="Band-7_stomatin-like"/>
</dbReference>
<dbReference type="InterPro" id="IPR001107">
    <property type="entry name" value="Band_7"/>
</dbReference>
<feature type="domain" description="Band 7" evidence="2">
    <location>
        <begin position="9"/>
        <end position="189"/>
    </location>
</feature>
<organism evidence="3 4">
    <name type="scientific">Fimbriimonas ginsengisoli</name>
    <dbReference type="NCBI Taxonomy" id="1005039"/>
    <lineage>
        <taxon>Bacteria</taxon>
        <taxon>Bacillati</taxon>
        <taxon>Armatimonadota</taxon>
        <taxon>Fimbriimonadia</taxon>
        <taxon>Fimbriimonadales</taxon>
        <taxon>Fimbriimonadaceae</taxon>
        <taxon>Fimbriimonas</taxon>
    </lineage>
</organism>
<dbReference type="Pfam" id="PF01145">
    <property type="entry name" value="Band_7"/>
    <property type="match status" value="1"/>
</dbReference>
<dbReference type="PANTHER" id="PTHR10264">
    <property type="entry name" value="BAND 7 PROTEIN-RELATED"/>
    <property type="match status" value="1"/>
</dbReference>
<dbReference type="InterPro" id="IPR036013">
    <property type="entry name" value="Band_7/SPFH_dom_sf"/>
</dbReference>
<reference evidence="3" key="1">
    <citation type="submission" date="2020-07" db="EMBL/GenBank/DDBJ databases">
        <title>Huge and variable diversity of episymbiotic CPR bacteria and DPANN archaea in groundwater ecosystems.</title>
        <authorList>
            <person name="He C.Y."/>
            <person name="Keren R."/>
            <person name="Whittaker M."/>
            <person name="Farag I.F."/>
            <person name="Doudna J."/>
            <person name="Cate J.H.D."/>
            <person name="Banfield J.F."/>
        </authorList>
    </citation>
    <scope>NUCLEOTIDE SEQUENCE</scope>
    <source>
        <strain evidence="3">NC_groundwater_17_Pr7_B-0.1um_64_12</strain>
    </source>
</reference>
<proteinExistence type="inferred from homology"/>